<name>A0ABY7XS02_MICLT</name>
<keyword evidence="3" id="KW-0482">Metalloprotease</keyword>
<evidence type="ECO:0000313" key="4">
    <source>
        <dbReference type="Proteomes" id="UP001215097"/>
    </source>
</evidence>
<feature type="transmembrane region" description="Helical" evidence="1">
    <location>
        <begin position="239"/>
        <end position="257"/>
    </location>
</feature>
<feature type="transmembrane region" description="Helical" evidence="1">
    <location>
        <begin position="214"/>
        <end position="232"/>
    </location>
</feature>
<feature type="transmembrane region" description="Helical" evidence="1">
    <location>
        <begin position="153"/>
        <end position="170"/>
    </location>
</feature>
<feature type="transmembrane region" description="Helical" evidence="1">
    <location>
        <begin position="277"/>
        <end position="295"/>
    </location>
</feature>
<keyword evidence="1" id="KW-1133">Transmembrane helix</keyword>
<keyword evidence="3" id="KW-0378">Hydrolase</keyword>
<accession>A0ABY7XS02</accession>
<protein>
    <submittedName>
        <fullName evidence="3">CPBP family intramembrane metalloprotease</fullName>
    </submittedName>
</protein>
<feature type="transmembrane region" description="Helical" evidence="1">
    <location>
        <begin position="81"/>
        <end position="100"/>
    </location>
</feature>
<feature type="transmembrane region" description="Helical" evidence="1">
    <location>
        <begin position="191"/>
        <end position="208"/>
    </location>
</feature>
<gene>
    <name evidence="3" type="ORF">KV395_17620</name>
</gene>
<dbReference type="InterPro" id="IPR052710">
    <property type="entry name" value="CAAX_protease"/>
</dbReference>
<dbReference type="Proteomes" id="UP001215097">
    <property type="component" value="Chromosome"/>
</dbReference>
<reference evidence="3 4" key="1">
    <citation type="submission" date="2021-06" db="EMBL/GenBank/DDBJ databases">
        <title>Genome-based taxonomic framework of Microbacterium strains isolated from marine environment, the description of four new species and reclassification of four preexisting species.</title>
        <authorList>
            <person name="Lee S.D."/>
            <person name="Kim S.-M."/>
            <person name="Byeon Y.-S."/>
            <person name="Yang H.L."/>
            <person name="Kim I.S."/>
        </authorList>
    </citation>
    <scope>NUCLEOTIDE SEQUENCE [LARGE SCALE GENOMIC DNA]</scope>
    <source>
        <strain evidence="3 4">KACC 14465</strain>
    </source>
</reference>
<evidence type="ECO:0000259" key="2">
    <source>
        <dbReference type="Pfam" id="PF02517"/>
    </source>
</evidence>
<organism evidence="3 4">
    <name type="scientific">Microbacterium luteolum</name>
    <name type="common">Aureobacterium luteolum</name>
    <dbReference type="NCBI Taxonomy" id="69367"/>
    <lineage>
        <taxon>Bacteria</taxon>
        <taxon>Bacillati</taxon>
        <taxon>Actinomycetota</taxon>
        <taxon>Actinomycetes</taxon>
        <taxon>Micrococcales</taxon>
        <taxon>Microbacteriaceae</taxon>
        <taxon>Microbacterium</taxon>
    </lineage>
</organism>
<dbReference type="PANTHER" id="PTHR36435">
    <property type="entry name" value="SLR1288 PROTEIN"/>
    <property type="match status" value="1"/>
</dbReference>
<keyword evidence="1" id="KW-0472">Membrane</keyword>
<evidence type="ECO:0000313" key="3">
    <source>
        <dbReference type="EMBL" id="WDM44956.1"/>
    </source>
</evidence>
<dbReference type="PANTHER" id="PTHR36435:SF1">
    <property type="entry name" value="CAAX AMINO TERMINAL PROTEASE FAMILY PROTEIN"/>
    <property type="match status" value="1"/>
</dbReference>
<keyword evidence="1" id="KW-0812">Transmembrane</keyword>
<dbReference type="Pfam" id="PF02517">
    <property type="entry name" value="Rce1-like"/>
    <property type="match status" value="1"/>
</dbReference>
<keyword evidence="4" id="KW-1185">Reference proteome</keyword>
<feature type="transmembrane region" description="Helical" evidence="1">
    <location>
        <begin position="120"/>
        <end position="141"/>
    </location>
</feature>
<dbReference type="RefSeq" id="WP_282215113.1">
    <property type="nucleotide sequence ID" value="NZ_BAAAUN010000001.1"/>
</dbReference>
<keyword evidence="3" id="KW-0645">Protease</keyword>
<dbReference type="InterPro" id="IPR003675">
    <property type="entry name" value="Rce1/LyrA-like_dom"/>
</dbReference>
<dbReference type="EMBL" id="CP078075">
    <property type="protein sequence ID" value="WDM44956.1"/>
    <property type="molecule type" value="Genomic_DNA"/>
</dbReference>
<feature type="transmembrane region" description="Helical" evidence="1">
    <location>
        <begin position="37"/>
        <end position="61"/>
    </location>
</feature>
<sequence length="314" mass="33416">MVASRHDPRRGSLAAIPAGLEYQQVLAATRPSWWRGVLAIVLILIGLFGIGIVLQTVGAIANDALGLLKAGEVGFTPISHLSGLLGVALLIPWSMLVQRWAFGVSMRSLFSVAGRLRMDVIGRALVLLAPIYAVLLIFVTLDRATGTWSRLDLLLMVAITIVVAPLQSAAEEFGFRGVVFRAAASWGRRPVTRLIIGIVVSAIAFAAVHGAGDVWLIQYYLALGVSWAVITWRTGGLEVSIVAHAVNNTIAFIYLIVLHDDFGASFDRSAGSTGPVMLLPTVVTLAVGAVVWIITRRRGPAVTPAAAVEGSQLR</sequence>
<dbReference type="GO" id="GO:0008237">
    <property type="term" value="F:metallopeptidase activity"/>
    <property type="evidence" value="ECO:0007669"/>
    <property type="project" value="UniProtKB-KW"/>
</dbReference>
<feature type="domain" description="CAAX prenyl protease 2/Lysostaphin resistance protein A-like" evidence="2">
    <location>
        <begin position="154"/>
        <end position="250"/>
    </location>
</feature>
<evidence type="ECO:0000256" key="1">
    <source>
        <dbReference type="SAM" id="Phobius"/>
    </source>
</evidence>
<proteinExistence type="predicted"/>